<dbReference type="AlphaFoldDB" id="A0A2U2HIG0"/>
<sequence>MIHMIAASQIAMLYWLTAARMMRLVDATFFHKNPAWLADHPEFKQRHATPKIALWSLYALGAAWFALLAYSAAQSDRPDLLTVLTFAPTLAWAGLMLCYAGVGHYRVYRKIPLPERRSAQFERRSLRDFVHPAWTTTCFALYAAAILAYLAGHHLGLIATHVLAGRMAGFAVIVPVGVATLLYCVRRKRQPIDDAWGPAYRQMEVRGNVVALYGCLIVVGWGMSQDFFGTAALSGALFFTAVNLAMQIIWLGFMDSRAVKLILDRA</sequence>
<comment type="caution">
    <text evidence="2">The sequence shown here is derived from an EMBL/GenBank/DDBJ whole genome shotgun (WGS) entry which is preliminary data.</text>
</comment>
<keyword evidence="1" id="KW-0472">Membrane</keyword>
<dbReference type="EMBL" id="PXWF02000245">
    <property type="protein sequence ID" value="PWF46139.1"/>
    <property type="molecule type" value="Genomic_DNA"/>
</dbReference>
<keyword evidence="1" id="KW-1133">Transmembrane helix</keyword>
<feature type="transmembrane region" description="Helical" evidence="1">
    <location>
        <begin position="205"/>
        <end position="224"/>
    </location>
</feature>
<reference evidence="2 3" key="1">
    <citation type="submission" date="2018-04" db="EMBL/GenBank/DDBJ databases">
        <title>Massilia violaceinigra sp. nov., a novel purple-pigmented bacterium isolated from Tianshan glacier, Xinjiang, China.</title>
        <authorList>
            <person name="Wang H."/>
        </authorList>
    </citation>
    <scope>NUCLEOTIDE SEQUENCE [LARGE SCALE GENOMIC DNA]</scope>
    <source>
        <strain evidence="2 3">B448-2</strain>
    </source>
</reference>
<feature type="transmembrane region" description="Helical" evidence="1">
    <location>
        <begin position="129"/>
        <end position="151"/>
    </location>
</feature>
<evidence type="ECO:0000313" key="3">
    <source>
        <dbReference type="Proteomes" id="UP000241421"/>
    </source>
</evidence>
<evidence type="ECO:0000256" key="1">
    <source>
        <dbReference type="SAM" id="Phobius"/>
    </source>
</evidence>
<keyword evidence="1" id="KW-0812">Transmembrane</keyword>
<protein>
    <submittedName>
        <fullName evidence="2">Uncharacterized protein</fullName>
    </submittedName>
</protein>
<accession>A0A2U2HIG0</accession>
<proteinExistence type="predicted"/>
<feature type="transmembrane region" description="Helical" evidence="1">
    <location>
        <begin position="230"/>
        <end position="253"/>
    </location>
</feature>
<feature type="transmembrane region" description="Helical" evidence="1">
    <location>
        <begin position="52"/>
        <end position="70"/>
    </location>
</feature>
<evidence type="ECO:0000313" key="2">
    <source>
        <dbReference type="EMBL" id="PWF46139.1"/>
    </source>
</evidence>
<gene>
    <name evidence="2" type="ORF">C7C56_016625</name>
</gene>
<keyword evidence="3" id="KW-1185">Reference proteome</keyword>
<feature type="transmembrane region" description="Helical" evidence="1">
    <location>
        <begin position="90"/>
        <end position="108"/>
    </location>
</feature>
<organism evidence="2 3">
    <name type="scientific">Massilia glaciei</name>
    <dbReference type="NCBI Taxonomy" id="1524097"/>
    <lineage>
        <taxon>Bacteria</taxon>
        <taxon>Pseudomonadati</taxon>
        <taxon>Pseudomonadota</taxon>
        <taxon>Betaproteobacteria</taxon>
        <taxon>Burkholderiales</taxon>
        <taxon>Oxalobacteraceae</taxon>
        <taxon>Telluria group</taxon>
        <taxon>Massilia</taxon>
    </lineage>
</organism>
<dbReference type="Proteomes" id="UP000241421">
    <property type="component" value="Unassembled WGS sequence"/>
</dbReference>
<feature type="transmembrane region" description="Helical" evidence="1">
    <location>
        <begin position="163"/>
        <end position="185"/>
    </location>
</feature>
<name>A0A2U2HIG0_9BURK</name>